<feature type="domain" description="Response regulatory" evidence="3">
    <location>
        <begin position="5"/>
        <end position="129"/>
    </location>
</feature>
<dbReference type="AlphaFoldDB" id="A0A0B9H1B0"/>
<dbReference type="Proteomes" id="UP000031278">
    <property type="component" value="Unassembled WGS sequence"/>
</dbReference>
<organism evidence="4 5">
    <name type="scientific">Photobacterium gaetbulicola</name>
    <dbReference type="NCBI Taxonomy" id="1295392"/>
    <lineage>
        <taxon>Bacteria</taxon>
        <taxon>Pseudomonadati</taxon>
        <taxon>Pseudomonadota</taxon>
        <taxon>Gammaproteobacteria</taxon>
        <taxon>Vibrionales</taxon>
        <taxon>Vibrionaceae</taxon>
        <taxon>Photobacterium</taxon>
    </lineage>
</organism>
<dbReference type="PANTHER" id="PTHR44591">
    <property type="entry name" value="STRESS RESPONSE REGULATOR PROTEIN 1"/>
    <property type="match status" value="1"/>
</dbReference>
<feature type="modified residue" description="4-aspartylphosphate" evidence="2">
    <location>
        <position position="61"/>
    </location>
</feature>
<dbReference type="Pfam" id="PF00072">
    <property type="entry name" value="Response_reg"/>
    <property type="match status" value="1"/>
</dbReference>
<dbReference type="SUPFAM" id="SSF52172">
    <property type="entry name" value="CheY-like"/>
    <property type="match status" value="1"/>
</dbReference>
<proteinExistence type="predicted"/>
<evidence type="ECO:0000256" key="2">
    <source>
        <dbReference type="PROSITE-ProRule" id="PRU00169"/>
    </source>
</evidence>
<dbReference type="EMBL" id="JWLZ01000053">
    <property type="protein sequence ID" value="KHT64706.1"/>
    <property type="molecule type" value="Genomic_DNA"/>
</dbReference>
<sequence length="168" mass="18986">MNKYLILCVDDEREVLDSVLNDLRALEEYFVIEAAESVDEAKEVLADAIADHTPLALILCDHIMPGETGIDFLIELKHQEESCHARKVLLTGQAGLEETVQAVNNASLDYYIAKPWNGDQLKQIAIDQLTSFMIDNESEAELITWMQILDTNRIMEALSHRRLSLSDI</sequence>
<evidence type="ECO:0000259" key="3">
    <source>
        <dbReference type="PROSITE" id="PS50110"/>
    </source>
</evidence>
<keyword evidence="1 2" id="KW-0597">Phosphoprotein</keyword>
<dbReference type="InterPro" id="IPR001789">
    <property type="entry name" value="Sig_transdc_resp-reg_receiver"/>
</dbReference>
<dbReference type="SMART" id="SM00448">
    <property type="entry name" value="REC"/>
    <property type="match status" value="1"/>
</dbReference>
<dbReference type="RefSeq" id="WP_039459012.1">
    <property type="nucleotide sequence ID" value="NZ_JWLZ01000053.1"/>
</dbReference>
<evidence type="ECO:0000313" key="5">
    <source>
        <dbReference type="Proteomes" id="UP000031278"/>
    </source>
</evidence>
<name>A0A0B9H1B0_9GAMM</name>
<reference evidence="4 5" key="1">
    <citation type="submission" date="2014-12" db="EMBL/GenBank/DDBJ databases">
        <title>Genome sequencing of Photobacterium gaetbulicola AD005a.</title>
        <authorList>
            <person name="Adrian T.G.S."/>
            <person name="Chan K.G."/>
        </authorList>
    </citation>
    <scope>NUCLEOTIDE SEQUENCE [LARGE SCALE GENOMIC DNA]</scope>
    <source>
        <strain evidence="4 5">AD005a</strain>
    </source>
</reference>
<evidence type="ECO:0000256" key="1">
    <source>
        <dbReference type="ARBA" id="ARBA00022553"/>
    </source>
</evidence>
<protein>
    <submittedName>
        <fullName evidence="4">Chemotaxis protein CheY</fullName>
    </submittedName>
</protein>
<dbReference type="GO" id="GO:0000160">
    <property type="term" value="P:phosphorelay signal transduction system"/>
    <property type="evidence" value="ECO:0007669"/>
    <property type="project" value="InterPro"/>
</dbReference>
<gene>
    <name evidence="4" type="ORF">RJ45_04985</name>
</gene>
<dbReference type="PROSITE" id="PS50110">
    <property type="entry name" value="RESPONSE_REGULATORY"/>
    <property type="match status" value="1"/>
</dbReference>
<comment type="caution">
    <text evidence="4">The sequence shown here is derived from an EMBL/GenBank/DDBJ whole genome shotgun (WGS) entry which is preliminary data.</text>
</comment>
<accession>A0A0B9H1B0</accession>
<dbReference type="InterPro" id="IPR011006">
    <property type="entry name" value="CheY-like_superfamily"/>
</dbReference>
<evidence type="ECO:0000313" key="4">
    <source>
        <dbReference type="EMBL" id="KHT64706.1"/>
    </source>
</evidence>
<dbReference type="Gene3D" id="3.40.50.2300">
    <property type="match status" value="1"/>
</dbReference>
<dbReference type="InterPro" id="IPR050595">
    <property type="entry name" value="Bact_response_regulator"/>
</dbReference>
<dbReference type="PANTHER" id="PTHR44591:SF3">
    <property type="entry name" value="RESPONSE REGULATORY DOMAIN-CONTAINING PROTEIN"/>
    <property type="match status" value="1"/>
</dbReference>